<keyword evidence="2" id="KW-0963">Cytoplasm</keyword>
<accession>A0A9E9P252</accession>
<keyword evidence="6" id="KW-0969">Cilium</keyword>
<sequence>MDKHVIMAVYDKISAVMSLMVQAAEMNDWDTLVDLELQCSTYVNTLRAGDHHDGLTEDEIQLKMDMIQRILEDDRRIRELADPRMKELSDLIYHSATTRKVQQAYVS</sequence>
<dbReference type="EMBL" id="CP098242">
    <property type="protein sequence ID" value="WAW09552.1"/>
    <property type="molecule type" value="Genomic_DNA"/>
</dbReference>
<comment type="subcellular location">
    <subcellularLocation>
        <location evidence="1">Cytoplasm</location>
        <location evidence="1">Cytosol</location>
    </subcellularLocation>
</comment>
<evidence type="ECO:0000256" key="2">
    <source>
        <dbReference type="ARBA" id="ARBA00022490"/>
    </source>
</evidence>
<keyword evidence="6" id="KW-0966">Cell projection</keyword>
<dbReference type="KEGG" id="ovb:NB640_09950"/>
<keyword evidence="7" id="KW-1185">Reference proteome</keyword>
<dbReference type="Proteomes" id="UP001156215">
    <property type="component" value="Chromosome"/>
</dbReference>
<reference evidence="6" key="1">
    <citation type="journal article" date="2022" name="Front. Microbiol.">
        <title>New perspectives on an old grouping: The genomic and phenotypic variability of Oxalobacter formigenes and the implications for calcium oxalate stone prevention.</title>
        <authorList>
            <person name="Chmiel J.A."/>
            <person name="Carr C."/>
            <person name="Stuivenberg G.A."/>
            <person name="Venema R."/>
            <person name="Chanyi R.M."/>
            <person name="Al K.F."/>
            <person name="Giguere D."/>
            <person name="Say H."/>
            <person name="Akouris P.P."/>
            <person name="Dominguez Romero S.A."/>
            <person name="Kwong A."/>
            <person name="Tai V."/>
            <person name="Koval S.F."/>
            <person name="Razvi H."/>
            <person name="Bjazevic J."/>
            <person name="Burton J.P."/>
        </authorList>
    </citation>
    <scope>NUCLEOTIDE SEQUENCE</scope>
    <source>
        <strain evidence="6">WoOx3</strain>
    </source>
</reference>
<evidence type="ECO:0000313" key="7">
    <source>
        <dbReference type="Proteomes" id="UP001156215"/>
    </source>
</evidence>
<dbReference type="Pfam" id="PF05400">
    <property type="entry name" value="FliT"/>
    <property type="match status" value="1"/>
</dbReference>
<protein>
    <recommendedName>
        <fullName evidence="5">Flagellar protein FliT</fullName>
    </recommendedName>
</protein>
<dbReference type="RefSeq" id="WP_269308553.1">
    <property type="nucleotide sequence ID" value="NZ_CP098242.1"/>
</dbReference>
<keyword evidence="4" id="KW-0143">Chaperone</keyword>
<evidence type="ECO:0000256" key="5">
    <source>
        <dbReference type="ARBA" id="ARBA00093797"/>
    </source>
</evidence>
<proteinExistence type="predicted"/>
<gene>
    <name evidence="6" type="ORF">NB640_09950</name>
</gene>
<organism evidence="6 7">
    <name type="scientific">Oxalobacter vibrioformis</name>
    <dbReference type="NCBI Taxonomy" id="933080"/>
    <lineage>
        <taxon>Bacteria</taxon>
        <taxon>Pseudomonadati</taxon>
        <taxon>Pseudomonadota</taxon>
        <taxon>Betaproteobacteria</taxon>
        <taxon>Burkholderiales</taxon>
        <taxon>Oxalobacteraceae</taxon>
        <taxon>Oxalobacter</taxon>
    </lineage>
</organism>
<evidence type="ECO:0000313" key="6">
    <source>
        <dbReference type="EMBL" id="WAW09552.1"/>
    </source>
</evidence>
<evidence type="ECO:0000256" key="3">
    <source>
        <dbReference type="ARBA" id="ARBA00022795"/>
    </source>
</evidence>
<evidence type="ECO:0000256" key="1">
    <source>
        <dbReference type="ARBA" id="ARBA00004514"/>
    </source>
</evidence>
<evidence type="ECO:0000256" key="4">
    <source>
        <dbReference type="ARBA" id="ARBA00023186"/>
    </source>
</evidence>
<dbReference type="Gene3D" id="1.20.58.380">
    <property type="entry name" value="Flagellar protein flit"/>
    <property type="match status" value="1"/>
</dbReference>
<name>A0A9E9P252_9BURK</name>
<dbReference type="GO" id="GO:0044781">
    <property type="term" value="P:bacterial-type flagellum organization"/>
    <property type="evidence" value="ECO:0007669"/>
    <property type="project" value="UniProtKB-KW"/>
</dbReference>
<dbReference type="AlphaFoldDB" id="A0A9E9P252"/>
<keyword evidence="6" id="KW-0282">Flagellum</keyword>
<dbReference type="InterPro" id="IPR008622">
    <property type="entry name" value="FliT"/>
</dbReference>
<keyword evidence="3" id="KW-1005">Bacterial flagellum biogenesis</keyword>